<name>A0A4C1XB49_EUMVA</name>
<dbReference type="EMBL" id="BGZK01000787">
    <property type="protein sequence ID" value="GBP60423.1"/>
    <property type="molecule type" value="Genomic_DNA"/>
</dbReference>
<protein>
    <submittedName>
        <fullName evidence="2">Uncharacterized protein</fullName>
    </submittedName>
</protein>
<dbReference type="AlphaFoldDB" id="A0A4C1XB49"/>
<organism evidence="2 3">
    <name type="scientific">Eumeta variegata</name>
    <name type="common">Bagworm moth</name>
    <name type="synonym">Eumeta japonica</name>
    <dbReference type="NCBI Taxonomy" id="151549"/>
    <lineage>
        <taxon>Eukaryota</taxon>
        <taxon>Metazoa</taxon>
        <taxon>Ecdysozoa</taxon>
        <taxon>Arthropoda</taxon>
        <taxon>Hexapoda</taxon>
        <taxon>Insecta</taxon>
        <taxon>Pterygota</taxon>
        <taxon>Neoptera</taxon>
        <taxon>Endopterygota</taxon>
        <taxon>Lepidoptera</taxon>
        <taxon>Glossata</taxon>
        <taxon>Ditrysia</taxon>
        <taxon>Tineoidea</taxon>
        <taxon>Psychidae</taxon>
        <taxon>Oiketicinae</taxon>
        <taxon>Eumeta</taxon>
    </lineage>
</organism>
<feature type="compositionally biased region" description="Basic and acidic residues" evidence="1">
    <location>
        <begin position="146"/>
        <end position="162"/>
    </location>
</feature>
<gene>
    <name evidence="2" type="ORF">EVAR_98319_1</name>
</gene>
<reference evidence="2 3" key="1">
    <citation type="journal article" date="2019" name="Commun. Biol.">
        <title>The bagworm genome reveals a unique fibroin gene that provides high tensile strength.</title>
        <authorList>
            <person name="Kono N."/>
            <person name="Nakamura H."/>
            <person name="Ohtoshi R."/>
            <person name="Tomita M."/>
            <person name="Numata K."/>
            <person name="Arakawa K."/>
        </authorList>
    </citation>
    <scope>NUCLEOTIDE SEQUENCE [LARGE SCALE GENOMIC DNA]</scope>
</reference>
<accession>A0A4C1XB49</accession>
<dbReference type="Proteomes" id="UP000299102">
    <property type="component" value="Unassembled WGS sequence"/>
</dbReference>
<feature type="region of interest" description="Disordered" evidence="1">
    <location>
        <begin position="121"/>
        <end position="162"/>
    </location>
</feature>
<evidence type="ECO:0000313" key="2">
    <source>
        <dbReference type="EMBL" id="GBP60423.1"/>
    </source>
</evidence>
<feature type="compositionally biased region" description="Low complexity" evidence="1">
    <location>
        <begin position="130"/>
        <end position="143"/>
    </location>
</feature>
<proteinExistence type="predicted"/>
<keyword evidence="3" id="KW-1185">Reference proteome</keyword>
<evidence type="ECO:0000256" key="1">
    <source>
        <dbReference type="SAM" id="MobiDB-lite"/>
    </source>
</evidence>
<sequence length="162" mass="18033">MFSLRDVARPDRKFKGTVQILHCVRIVLLLPLYSKGIKHVRNHFVVSGGAPRPRADVCARTPRAGAPRGNHSGYDADIDSISILIVFTSALTIRLSIQLDNVSVIEQPGYLRRSFLHVKGARPRPRPCRRGLPARARPPSAGAHVNRRESPPRRTGRDARIL</sequence>
<comment type="caution">
    <text evidence="2">The sequence shown here is derived from an EMBL/GenBank/DDBJ whole genome shotgun (WGS) entry which is preliminary data.</text>
</comment>
<evidence type="ECO:0000313" key="3">
    <source>
        <dbReference type="Proteomes" id="UP000299102"/>
    </source>
</evidence>